<keyword evidence="4" id="KW-1185">Reference proteome</keyword>
<keyword evidence="1" id="KW-0472">Membrane</keyword>
<evidence type="ECO:0000313" key="4">
    <source>
        <dbReference type="Proteomes" id="UP001221757"/>
    </source>
</evidence>
<feature type="transmembrane region" description="Helical" evidence="1">
    <location>
        <begin position="111"/>
        <end position="135"/>
    </location>
</feature>
<evidence type="ECO:0000256" key="1">
    <source>
        <dbReference type="SAM" id="Phobius"/>
    </source>
</evidence>
<feature type="transmembrane region" description="Helical" evidence="1">
    <location>
        <begin position="80"/>
        <end position="99"/>
    </location>
</feature>
<dbReference type="Pfam" id="PF20153">
    <property type="entry name" value="DUF6535"/>
    <property type="match status" value="1"/>
</dbReference>
<gene>
    <name evidence="3" type="ORF">B0H17DRAFT_953380</name>
</gene>
<feature type="domain" description="DUF6535" evidence="2">
    <location>
        <begin position="27"/>
        <end position="199"/>
    </location>
</feature>
<name>A0AAD7CT49_MYCRO</name>
<protein>
    <recommendedName>
        <fullName evidence="2">DUF6535 domain-containing protein</fullName>
    </recommendedName>
</protein>
<evidence type="ECO:0000259" key="2">
    <source>
        <dbReference type="Pfam" id="PF20153"/>
    </source>
</evidence>
<accession>A0AAD7CT49</accession>
<proteinExistence type="predicted"/>
<dbReference type="Proteomes" id="UP001221757">
    <property type="component" value="Unassembled WGS sequence"/>
</dbReference>
<keyword evidence="1" id="KW-1133">Transmembrane helix</keyword>
<feature type="transmembrane region" description="Helical" evidence="1">
    <location>
        <begin position="51"/>
        <end position="68"/>
    </location>
</feature>
<sequence>MRRLSAVVQGLKQQPQSESLDKKTAFWTVYGKLADEFDKQFQHKYGNDLDTSLIFAGLFSAVSSSFIIQIQPELQPDPNAVTQALLLVLVQNMTGAAIMGPTPERLVAPTIIVVAQSLLYFSLFSTLMAGLLAVLGKQWLLHYDSVGERGTIEERGIERQRKFDGLLRWKFDLVMQIFPLLLQHSLLLFATALSIYLWTIHHAIAAIVLGLTSIGVILYILMSVSALTSPDSPFQTPLTILLAALIKVQKSLAARIIGSIPAPITDSLREFWGRLEISYPGYPALSTD</sequence>
<dbReference type="AlphaFoldDB" id="A0AAD7CT49"/>
<reference evidence="3" key="1">
    <citation type="submission" date="2023-03" db="EMBL/GenBank/DDBJ databases">
        <title>Massive genome expansion in bonnet fungi (Mycena s.s.) driven by repeated elements and novel gene families across ecological guilds.</title>
        <authorList>
            <consortium name="Lawrence Berkeley National Laboratory"/>
            <person name="Harder C.B."/>
            <person name="Miyauchi S."/>
            <person name="Viragh M."/>
            <person name="Kuo A."/>
            <person name="Thoen E."/>
            <person name="Andreopoulos B."/>
            <person name="Lu D."/>
            <person name="Skrede I."/>
            <person name="Drula E."/>
            <person name="Henrissat B."/>
            <person name="Morin E."/>
            <person name="Kohler A."/>
            <person name="Barry K."/>
            <person name="LaButti K."/>
            <person name="Morin E."/>
            <person name="Salamov A."/>
            <person name="Lipzen A."/>
            <person name="Mereny Z."/>
            <person name="Hegedus B."/>
            <person name="Baldrian P."/>
            <person name="Stursova M."/>
            <person name="Weitz H."/>
            <person name="Taylor A."/>
            <person name="Grigoriev I.V."/>
            <person name="Nagy L.G."/>
            <person name="Martin F."/>
            <person name="Kauserud H."/>
        </authorList>
    </citation>
    <scope>NUCLEOTIDE SEQUENCE</scope>
    <source>
        <strain evidence="3">CBHHK067</strain>
    </source>
</reference>
<evidence type="ECO:0000313" key="3">
    <source>
        <dbReference type="EMBL" id="KAJ7661866.1"/>
    </source>
</evidence>
<organism evidence="3 4">
    <name type="scientific">Mycena rosella</name>
    <name type="common">Pink bonnet</name>
    <name type="synonym">Agaricus rosellus</name>
    <dbReference type="NCBI Taxonomy" id="1033263"/>
    <lineage>
        <taxon>Eukaryota</taxon>
        <taxon>Fungi</taxon>
        <taxon>Dikarya</taxon>
        <taxon>Basidiomycota</taxon>
        <taxon>Agaricomycotina</taxon>
        <taxon>Agaricomycetes</taxon>
        <taxon>Agaricomycetidae</taxon>
        <taxon>Agaricales</taxon>
        <taxon>Marasmiineae</taxon>
        <taxon>Mycenaceae</taxon>
        <taxon>Mycena</taxon>
    </lineage>
</organism>
<comment type="caution">
    <text evidence="3">The sequence shown here is derived from an EMBL/GenBank/DDBJ whole genome shotgun (WGS) entry which is preliminary data.</text>
</comment>
<dbReference type="EMBL" id="JARKIE010000245">
    <property type="protein sequence ID" value="KAJ7661866.1"/>
    <property type="molecule type" value="Genomic_DNA"/>
</dbReference>
<feature type="transmembrane region" description="Helical" evidence="1">
    <location>
        <begin position="177"/>
        <end position="197"/>
    </location>
</feature>
<dbReference type="InterPro" id="IPR045338">
    <property type="entry name" value="DUF6535"/>
</dbReference>
<keyword evidence="1" id="KW-0812">Transmembrane</keyword>
<feature type="transmembrane region" description="Helical" evidence="1">
    <location>
        <begin position="203"/>
        <end position="222"/>
    </location>
</feature>